<dbReference type="PANTHER" id="PTHR30224:SF4">
    <property type="entry name" value="ELECTRON TRANSPORT PROTEIN YCCM-RELATED"/>
    <property type="match status" value="1"/>
</dbReference>
<dbReference type="GO" id="GO:0005886">
    <property type="term" value="C:plasma membrane"/>
    <property type="evidence" value="ECO:0007669"/>
    <property type="project" value="UniProtKB-SubCell"/>
</dbReference>
<feature type="transmembrane region" description="Helical" evidence="4">
    <location>
        <begin position="147"/>
        <end position="167"/>
    </location>
</feature>
<feature type="transmembrane region" description="Helical" evidence="4">
    <location>
        <begin position="441"/>
        <end position="463"/>
    </location>
</feature>
<feature type="transmembrane region" description="Helical" evidence="4">
    <location>
        <begin position="118"/>
        <end position="135"/>
    </location>
</feature>
<gene>
    <name evidence="6" type="ORF">SAMN05421829_11188</name>
</gene>
<dbReference type="PANTHER" id="PTHR30224">
    <property type="entry name" value="ELECTRON TRANSPORT PROTEIN"/>
    <property type="match status" value="1"/>
</dbReference>
<feature type="transmembrane region" description="Helical" evidence="4">
    <location>
        <begin position="372"/>
        <end position="397"/>
    </location>
</feature>
<evidence type="ECO:0000259" key="5">
    <source>
        <dbReference type="Pfam" id="PF12801"/>
    </source>
</evidence>
<dbReference type="Pfam" id="PF12801">
    <property type="entry name" value="Fer4_5"/>
    <property type="match status" value="2"/>
</dbReference>
<organism evidence="6 7">
    <name type="scientific">Aromatoleum tolulyticum</name>
    <dbReference type="NCBI Taxonomy" id="34027"/>
    <lineage>
        <taxon>Bacteria</taxon>
        <taxon>Pseudomonadati</taxon>
        <taxon>Pseudomonadota</taxon>
        <taxon>Betaproteobacteria</taxon>
        <taxon>Rhodocyclales</taxon>
        <taxon>Rhodocyclaceae</taxon>
        <taxon>Aromatoleum</taxon>
    </lineage>
</organism>
<evidence type="ECO:0000256" key="2">
    <source>
        <dbReference type="ARBA" id="ARBA00022475"/>
    </source>
</evidence>
<accession>A0A1N6Z443</accession>
<sequence length="464" mass="50540">MNTCAMPTAAASARPRLARVGELMRRHRGWIVGVQWAILAAYLFLVVTPAFLPLPDSDARLWNNLTLFAQFAFWGIWWPFVLVSMMLMGRVWCGVMCPEGFVSEQVSRFGLGRPVPRWIKWGGWPFVAFLGTTVYGQLVSVYEYPKAALLVLGGSTVAAIAVGLVYGRGKRVWCRHLCPVNGVFGLLSRLAPVHFRTDRAAWESYGAKKVIPINCAPLVDIRRMESAADCHMCGRCAGHRDAVSLAARVPGSEVAQLDAQDADRWEVRLLVFGIIGTAIGAFQWSASPWFVRAKLAAAEWLVERDAFALLGDDIPWWLLTHYPETNDVFTWLDGIMILAYIGVTALVLGGWITLWLRIAAGLLGDTAARLRLAYALIPLGGAGVFLGLSGLTVTLLAAEGVILTALPEARATLLVAATLASLGLAAIHVRRTTAPTLRRIGALLAFGAGTAAAVVPWVLMYYVW</sequence>
<evidence type="ECO:0000313" key="7">
    <source>
        <dbReference type="Proteomes" id="UP000186819"/>
    </source>
</evidence>
<keyword evidence="3 4" id="KW-0472">Membrane</keyword>
<dbReference type="AlphaFoldDB" id="A0A1N6Z443"/>
<dbReference type="RefSeq" id="WP_076603213.1">
    <property type="nucleotide sequence ID" value="NZ_FTMD01000011.1"/>
</dbReference>
<keyword evidence="2" id="KW-1003">Cell membrane</keyword>
<reference evidence="7" key="1">
    <citation type="submission" date="2017-01" db="EMBL/GenBank/DDBJ databases">
        <authorList>
            <person name="Varghese N."/>
            <person name="Submissions S."/>
        </authorList>
    </citation>
    <scope>NUCLEOTIDE SEQUENCE [LARGE SCALE GENOMIC DNA]</scope>
    <source>
        <strain evidence="7">ATCC 51758</strain>
    </source>
</reference>
<feature type="transmembrane region" description="Helical" evidence="4">
    <location>
        <begin position="29"/>
        <end position="52"/>
    </location>
</feature>
<feature type="domain" description="4Fe-4S ferredoxin-type" evidence="5">
    <location>
        <begin position="158"/>
        <end position="192"/>
    </location>
</feature>
<keyword evidence="7" id="KW-1185">Reference proteome</keyword>
<feature type="domain" description="4Fe-4S ferredoxin-type" evidence="5">
    <location>
        <begin position="73"/>
        <end position="110"/>
    </location>
</feature>
<comment type="subcellular location">
    <subcellularLocation>
        <location evidence="1">Cell membrane</location>
    </subcellularLocation>
</comment>
<keyword evidence="4" id="KW-1133">Transmembrane helix</keyword>
<dbReference type="InterPro" id="IPR052378">
    <property type="entry name" value="NosR_regulator"/>
</dbReference>
<evidence type="ECO:0000256" key="3">
    <source>
        <dbReference type="ARBA" id="ARBA00023136"/>
    </source>
</evidence>
<name>A0A1N6Z443_9RHOO</name>
<feature type="transmembrane region" description="Helical" evidence="4">
    <location>
        <begin position="337"/>
        <end position="360"/>
    </location>
</feature>
<keyword evidence="4" id="KW-0812">Transmembrane</keyword>
<dbReference type="Proteomes" id="UP000186819">
    <property type="component" value="Unassembled WGS sequence"/>
</dbReference>
<feature type="transmembrane region" description="Helical" evidence="4">
    <location>
        <begin position="409"/>
        <end position="429"/>
    </location>
</feature>
<feature type="transmembrane region" description="Helical" evidence="4">
    <location>
        <begin position="267"/>
        <end position="286"/>
    </location>
</feature>
<evidence type="ECO:0000256" key="1">
    <source>
        <dbReference type="ARBA" id="ARBA00004236"/>
    </source>
</evidence>
<feature type="transmembrane region" description="Helical" evidence="4">
    <location>
        <begin position="72"/>
        <end position="97"/>
    </location>
</feature>
<dbReference type="InterPro" id="IPR017896">
    <property type="entry name" value="4Fe4S_Fe-S-bd"/>
</dbReference>
<protein>
    <submittedName>
        <fullName evidence="6">4Fe-4S binding domain-containing protein</fullName>
    </submittedName>
</protein>
<proteinExistence type="predicted"/>
<dbReference type="OrthoDB" id="9806398at2"/>
<dbReference type="STRING" id="34027.SAMN05421829_11188"/>
<evidence type="ECO:0000313" key="6">
    <source>
        <dbReference type="EMBL" id="SIR21594.1"/>
    </source>
</evidence>
<dbReference type="EMBL" id="FTMD01000011">
    <property type="protein sequence ID" value="SIR21594.1"/>
    <property type="molecule type" value="Genomic_DNA"/>
</dbReference>
<evidence type="ECO:0000256" key="4">
    <source>
        <dbReference type="SAM" id="Phobius"/>
    </source>
</evidence>